<reference evidence="1 2" key="1">
    <citation type="submission" date="2019-03" db="EMBL/GenBank/DDBJ databases">
        <title>First draft genome of Liparis tanakae, snailfish: a comprehensive survey of snailfish specific genes.</title>
        <authorList>
            <person name="Kim W."/>
            <person name="Song I."/>
            <person name="Jeong J.-H."/>
            <person name="Kim D."/>
            <person name="Kim S."/>
            <person name="Ryu S."/>
            <person name="Song J.Y."/>
            <person name="Lee S.K."/>
        </authorList>
    </citation>
    <scope>NUCLEOTIDE SEQUENCE [LARGE SCALE GENOMIC DNA]</scope>
    <source>
        <tissue evidence="1">Muscle</tissue>
    </source>
</reference>
<gene>
    <name evidence="1" type="ORF">EYF80_026564</name>
</gene>
<dbReference type="AlphaFoldDB" id="A0A4Z2HC65"/>
<organism evidence="1 2">
    <name type="scientific">Liparis tanakae</name>
    <name type="common">Tanaka's snailfish</name>
    <dbReference type="NCBI Taxonomy" id="230148"/>
    <lineage>
        <taxon>Eukaryota</taxon>
        <taxon>Metazoa</taxon>
        <taxon>Chordata</taxon>
        <taxon>Craniata</taxon>
        <taxon>Vertebrata</taxon>
        <taxon>Euteleostomi</taxon>
        <taxon>Actinopterygii</taxon>
        <taxon>Neopterygii</taxon>
        <taxon>Teleostei</taxon>
        <taxon>Neoteleostei</taxon>
        <taxon>Acanthomorphata</taxon>
        <taxon>Eupercaria</taxon>
        <taxon>Perciformes</taxon>
        <taxon>Cottioidei</taxon>
        <taxon>Cottales</taxon>
        <taxon>Liparidae</taxon>
        <taxon>Liparis</taxon>
    </lineage>
</organism>
<accession>A0A4Z2HC65</accession>
<dbReference type="EMBL" id="SRLO01000278">
    <property type="protein sequence ID" value="TNN63221.1"/>
    <property type="molecule type" value="Genomic_DNA"/>
</dbReference>
<proteinExistence type="predicted"/>
<name>A0A4Z2HC65_9TELE</name>
<protein>
    <submittedName>
        <fullName evidence="1">Uncharacterized protein</fullName>
    </submittedName>
</protein>
<evidence type="ECO:0000313" key="2">
    <source>
        <dbReference type="Proteomes" id="UP000314294"/>
    </source>
</evidence>
<sequence length="99" mass="10002">MIGAPFFASCWSPRALPSVPAASVMAESHSAKSILGHLSCGGVAAENITANPVSQTVIPEGILSALRNLPSADKARAPLAAAAPSAVTNTVREKPGLKK</sequence>
<evidence type="ECO:0000313" key="1">
    <source>
        <dbReference type="EMBL" id="TNN63221.1"/>
    </source>
</evidence>
<keyword evidence="2" id="KW-1185">Reference proteome</keyword>
<dbReference type="Proteomes" id="UP000314294">
    <property type="component" value="Unassembled WGS sequence"/>
</dbReference>
<comment type="caution">
    <text evidence="1">The sequence shown here is derived from an EMBL/GenBank/DDBJ whole genome shotgun (WGS) entry which is preliminary data.</text>
</comment>